<comment type="similarity">
    <text evidence="2">Belongs to the RLP family.</text>
</comment>
<dbReference type="EnsemblPlants" id="AUR62031447-RA">
    <property type="protein sequence ID" value="AUR62031447-RA:cds"/>
    <property type="gene ID" value="AUR62031447"/>
</dbReference>
<dbReference type="SMART" id="SM00369">
    <property type="entry name" value="LRR_TYP"/>
    <property type="match status" value="9"/>
</dbReference>
<evidence type="ECO:0000256" key="12">
    <source>
        <dbReference type="SAM" id="Phobius"/>
    </source>
</evidence>
<evidence type="ECO:0000256" key="7">
    <source>
        <dbReference type="ARBA" id="ARBA00022737"/>
    </source>
</evidence>
<evidence type="ECO:0000259" key="14">
    <source>
        <dbReference type="Pfam" id="PF08263"/>
    </source>
</evidence>
<evidence type="ECO:0000313" key="15">
    <source>
        <dbReference type="EnsemblPlants" id="AUR62031447-RA:cds"/>
    </source>
</evidence>
<dbReference type="InterPro" id="IPR001611">
    <property type="entry name" value="Leu-rich_rpt"/>
</dbReference>
<dbReference type="SUPFAM" id="SSF52047">
    <property type="entry name" value="RNI-like"/>
    <property type="match status" value="1"/>
</dbReference>
<evidence type="ECO:0000256" key="5">
    <source>
        <dbReference type="ARBA" id="ARBA00022692"/>
    </source>
</evidence>
<dbReference type="InterPro" id="IPR046956">
    <property type="entry name" value="RLP23-like"/>
</dbReference>
<name>A0A803MKV6_CHEQI</name>
<evidence type="ECO:0000313" key="16">
    <source>
        <dbReference type="Proteomes" id="UP000596660"/>
    </source>
</evidence>
<dbReference type="FunFam" id="3.80.10.10:FF:000213">
    <property type="entry name" value="Tyrosine-sulfated glycopeptide receptor 1"/>
    <property type="match status" value="1"/>
</dbReference>
<keyword evidence="4" id="KW-0433">Leucine-rich repeat</keyword>
<evidence type="ECO:0000256" key="13">
    <source>
        <dbReference type="SAM" id="SignalP"/>
    </source>
</evidence>
<dbReference type="Pfam" id="PF00560">
    <property type="entry name" value="LRR_1"/>
    <property type="match status" value="9"/>
</dbReference>
<dbReference type="SUPFAM" id="SSF52058">
    <property type="entry name" value="L domain-like"/>
    <property type="match status" value="2"/>
</dbReference>
<dbReference type="FunFam" id="3.80.10.10:FF:000041">
    <property type="entry name" value="LRR receptor-like serine/threonine-protein kinase ERECTA"/>
    <property type="match status" value="2"/>
</dbReference>
<evidence type="ECO:0000256" key="4">
    <source>
        <dbReference type="ARBA" id="ARBA00022614"/>
    </source>
</evidence>
<evidence type="ECO:0000256" key="11">
    <source>
        <dbReference type="ARBA" id="ARBA00023180"/>
    </source>
</evidence>
<dbReference type="SMART" id="SM00365">
    <property type="entry name" value="LRR_SD22"/>
    <property type="match status" value="5"/>
</dbReference>
<dbReference type="PANTHER" id="PTHR48063:SF101">
    <property type="entry name" value="LRR RECEPTOR-LIKE SERINE_THREONINE-PROTEIN KINASE FLS2"/>
    <property type="match status" value="1"/>
</dbReference>
<dbReference type="GO" id="GO:0005886">
    <property type="term" value="C:plasma membrane"/>
    <property type="evidence" value="ECO:0007669"/>
    <property type="project" value="UniProtKB-SubCell"/>
</dbReference>
<reference evidence="15" key="2">
    <citation type="submission" date="2021-03" db="UniProtKB">
        <authorList>
            <consortium name="EnsemblPlants"/>
        </authorList>
    </citation>
    <scope>IDENTIFICATION</scope>
</reference>
<dbReference type="InterPro" id="IPR032675">
    <property type="entry name" value="LRR_dom_sf"/>
</dbReference>
<evidence type="ECO:0000256" key="8">
    <source>
        <dbReference type="ARBA" id="ARBA00022989"/>
    </source>
</evidence>
<evidence type="ECO:0000256" key="3">
    <source>
        <dbReference type="ARBA" id="ARBA00022475"/>
    </source>
</evidence>
<accession>A0A803MKV6</accession>
<keyword evidence="11" id="KW-0325">Glycoprotein</keyword>
<keyword evidence="6 13" id="KW-0732">Signal</keyword>
<dbReference type="InterPro" id="IPR013210">
    <property type="entry name" value="LRR_N_plant-typ"/>
</dbReference>
<feature type="domain" description="Leucine-rich repeat-containing N-terminal plant-type" evidence="14">
    <location>
        <begin position="38"/>
        <end position="81"/>
    </location>
</feature>
<protein>
    <recommendedName>
        <fullName evidence="14">Leucine-rich repeat-containing N-terminal plant-type domain-containing protein</fullName>
    </recommendedName>
</protein>
<comment type="subcellular location">
    <subcellularLocation>
        <location evidence="1">Cell membrane</location>
        <topology evidence="1">Single-pass type I membrane protein</topology>
    </subcellularLocation>
</comment>
<dbReference type="PRINTS" id="PR00019">
    <property type="entry name" value="LEURICHRPT"/>
</dbReference>
<evidence type="ECO:0000256" key="2">
    <source>
        <dbReference type="ARBA" id="ARBA00009592"/>
    </source>
</evidence>
<evidence type="ECO:0000256" key="1">
    <source>
        <dbReference type="ARBA" id="ARBA00004251"/>
    </source>
</evidence>
<keyword evidence="5 12" id="KW-0812">Transmembrane</keyword>
<organism evidence="15 16">
    <name type="scientific">Chenopodium quinoa</name>
    <name type="common">Quinoa</name>
    <dbReference type="NCBI Taxonomy" id="63459"/>
    <lineage>
        <taxon>Eukaryota</taxon>
        <taxon>Viridiplantae</taxon>
        <taxon>Streptophyta</taxon>
        <taxon>Embryophyta</taxon>
        <taxon>Tracheophyta</taxon>
        <taxon>Spermatophyta</taxon>
        <taxon>Magnoliopsida</taxon>
        <taxon>eudicotyledons</taxon>
        <taxon>Gunneridae</taxon>
        <taxon>Pentapetalae</taxon>
        <taxon>Caryophyllales</taxon>
        <taxon>Chenopodiaceae</taxon>
        <taxon>Chenopodioideae</taxon>
        <taxon>Atripliceae</taxon>
        <taxon>Chenopodium</taxon>
    </lineage>
</organism>
<keyword evidence="9 12" id="KW-0472">Membrane</keyword>
<gene>
    <name evidence="15" type="primary">LOC110693961</name>
</gene>
<dbReference type="PANTHER" id="PTHR48063">
    <property type="entry name" value="LRR RECEPTOR-LIKE KINASE"/>
    <property type="match status" value="1"/>
</dbReference>
<reference evidence="15" key="1">
    <citation type="journal article" date="2017" name="Nature">
        <title>The genome of Chenopodium quinoa.</title>
        <authorList>
            <person name="Jarvis D.E."/>
            <person name="Ho Y.S."/>
            <person name="Lightfoot D.J."/>
            <person name="Schmoeckel S.M."/>
            <person name="Li B."/>
            <person name="Borm T.J.A."/>
            <person name="Ohyanagi H."/>
            <person name="Mineta K."/>
            <person name="Michell C.T."/>
            <person name="Saber N."/>
            <person name="Kharbatia N.M."/>
            <person name="Rupper R.R."/>
            <person name="Sharp A.R."/>
            <person name="Dally N."/>
            <person name="Boughton B.A."/>
            <person name="Woo Y.H."/>
            <person name="Gao G."/>
            <person name="Schijlen E.G.W.M."/>
            <person name="Guo X."/>
            <person name="Momin A.A."/>
            <person name="Negrao S."/>
            <person name="Al-Babili S."/>
            <person name="Gehring C."/>
            <person name="Roessner U."/>
            <person name="Jung C."/>
            <person name="Murphy K."/>
            <person name="Arold S.T."/>
            <person name="Gojobori T."/>
            <person name="van der Linden C.G."/>
            <person name="van Loo E.N."/>
            <person name="Jellen E.N."/>
            <person name="Maughan P.J."/>
            <person name="Tester M."/>
        </authorList>
    </citation>
    <scope>NUCLEOTIDE SEQUENCE [LARGE SCALE GENOMIC DNA]</scope>
    <source>
        <strain evidence="15">cv. PI 614886</strain>
    </source>
</reference>
<dbReference type="AlphaFoldDB" id="A0A803MKV6"/>
<dbReference type="OMA" id="CADQIVQ"/>
<proteinExistence type="inferred from homology"/>
<dbReference type="Gramene" id="AUR62031447-RA">
    <property type="protein sequence ID" value="AUR62031447-RA:cds"/>
    <property type="gene ID" value="AUR62031447"/>
</dbReference>
<dbReference type="Proteomes" id="UP000596660">
    <property type="component" value="Unplaced"/>
</dbReference>
<feature type="transmembrane region" description="Helical" evidence="12">
    <location>
        <begin position="951"/>
        <end position="972"/>
    </location>
</feature>
<dbReference type="Pfam" id="PF13855">
    <property type="entry name" value="LRR_8"/>
    <property type="match status" value="2"/>
</dbReference>
<evidence type="ECO:0000256" key="9">
    <source>
        <dbReference type="ARBA" id="ARBA00023136"/>
    </source>
</evidence>
<feature type="chain" id="PRO_5031066300" description="Leucine-rich repeat-containing N-terminal plant-type domain-containing protein" evidence="13">
    <location>
        <begin position="25"/>
        <end position="1025"/>
    </location>
</feature>
<keyword evidence="3" id="KW-1003">Cell membrane</keyword>
<evidence type="ECO:0000256" key="6">
    <source>
        <dbReference type="ARBA" id="ARBA00022729"/>
    </source>
</evidence>
<sequence length="1025" mass="113040">MAYYRLLCMLSWLLLLCFVFPATAGIIKNGNTAVQCLEKERRALLQFKRGIQVDRCGLLSSWGDHEGLHRDCCQWEGVRCSNQTGHVVVLHLRGVQTNALNDRCLKGTVGASLLDLKYLRHLDLSFNNFLRQSIPGFIGSLTNLKHLSLSNANFKGEIPHQLGNLSRLRSLDLNCRSELIPHDRPYVKSLWWLSHLTLLNDINLSGIDLSNVTDWFHIVNNLPYLSVLRMSECQLSVTYPPSLSYVNSSTTLSVISLSSNDFTNHIFDWLFSLSGINTTLVHLDLSYCLIWGIIPTNFGGMSSLSYLDLRLNMLVGPIPSSIWDMPNLSYLSLSWNALDGSISFPDEISSHTLTHLDLSGNSFQVSPTLLKSLGHLCNIRELALSSQNLPFEFSAIMQSLSACALHTLESLDLSNNMVWGSIPDMISSFSSLRELLLYGNQLNGTISPAIGQLSKLEQLDLSSNTLSDTLSQHHLSNLSRLRTLYLSENSALVVNVSDNWIPPFQLDSLTLGSCKLGPHFPKWLQTQTKFSWLDISNAGISGTIPASFWESLPSNLQLLDMSRNSLYGTLPEVSITFDFLPRINLSTNHFSGAVPSFLVNASMLYLDNNMFSKLIPFLCPKAKTNITFLDLSNNMISEKLPDCWTYFDQLTSLYLDNNNLSGNLPASIGELKNLQALHLRNNKLSGEISMPLENCSALVILDLAVNSLSGYVPRSIGNSLRNLGVLILRSNNFVGGLPSSLCELSRLQILDLSSNHISGTIPTCIRKLTAMSNTTNLLPVIGKAGIYDSSDSAKLMWKRAEQSFSNSLGLVKSIDISSNMLEGQIPSGISLLTGLFSLDFSKNNLSGSIPPKIGELTSLEMLDLSNNRLSGKIPVSLANVSSLAILDLSNNKLGGRIPIGTQLQSFNASAYMGNPGLCGDPLPKCPGDVPPDSAMDVDVTQHESSDIFPGLYISVVLGFIVGFWGVCGTLVIKTSWRHAYFRFFDNMKDRLYVAVNLIKIKVLRYFKASCSVLSCLARTVHIDIV</sequence>
<keyword evidence="10" id="KW-0675">Receptor</keyword>
<dbReference type="PROSITE" id="PS51450">
    <property type="entry name" value="LRR"/>
    <property type="match status" value="1"/>
</dbReference>
<keyword evidence="8 12" id="KW-1133">Transmembrane helix</keyword>
<dbReference type="Pfam" id="PF08263">
    <property type="entry name" value="LRRNT_2"/>
    <property type="match status" value="1"/>
</dbReference>
<dbReference type="Gene3D" id="3.80.10.10">
    <property type="entry name" value="Ribonuclease Inhibitor"/>
    <property type="match status" value="4"/>
</dbReference>
<keyword evidence="7" id="KW-0677">Repeat</keyword>
<evidence type="ECO:0000256" key="10">
    <source>
        <dbReference type="ARBA" id="ARBA00023170"/>
    </source>
</evidence>
<feature type="signal peptide" evidence="13">
    <location>
        <begin position="1"/>
        <end position="24"/>
    </location>
</feature>
<keyword evidence="16" id="KW-1185">Reference proteome</keyword>
<dbReference type="InterPro" id="IPR003591">
    <property type="entry name" value="Leu-rich_rpt_typical-subtyp"/>
</dbReference>